<organism evidence="1 2">
    <name type="scientific">Vreelandella zhuhanensis</name>
    <dbReference type="NCBI Taxonomy" id="2684210"/>
    <lineage>
        <taxon>Bacteria</taxon>
        <taxon>Pseudomonadati</taxon>
        <taxon>Pseudomonadota</taxon>
        <taxon>Gammaproteobacteria</taxon>
        <taxon>Oceanospirillales</taxon>
        <taxon>Halomonadaceae</taxon>
        <taxon>Vreelandella</taxon>
    </lineage>
</organism>
<gene>
    <name evidence="1" type="ORF">GPM19_10085</name>
</gene>
<dbReference type="EMBL" id="WTKP01000006">
    <property type="protein sequence ID" value="MWJ28551.1"/>
    <property type="molecule type" value="Genomic_DNA"/>
</dbReference>
<evidence type="ECO:0000313" key="2">
    <source>
        <dbReference type="Proteomes" id="UP000437638"/>
    </source>
</evidence>
<sequence>MTQAPASFEKIFSDETASIENTASIPLSISLVSDSGCQVEMELKPGQVINFSAGSMDANVILHNGDPANLLVIKPGPPS</sequence>
<evidence type="ECO:0000313" key="1">
    <source>
        <dbReference type="EMBL" id="MWJ28551.1"/>
    </source>
</evidence>
<dbReference type="AlphaFoldDB" id="A0A7X3H1A5"/>
<keyword evidence="2" id="KW-1185">Reference proteome</keyword>
<name>A0A7X3H1A5_9GAMM</name>
<reference evidence="1 2" key="1">
    <citation type="submission" date="2019-12" db="EMBL/GenBank/DDBJ databases">
        <title>Halomonas rutogse sp. nov. isolated from two lakes on Tibetan Plateau.</title>
        <authorList>
            <person name="Gao P."/>
        </authorList>
    </citation>
    <scope>NUCLEOTIDE SEQUENCE [LARGE SCALE GENOMIC DNA]</scope>
    <source>
        <strain evidence="1 2">ZH2S</strain>
    </source>
</reference>
<dbReference type="Proteomes" id="UP000437638">
    <property type="component" value="Unassembled WGS sequence"/>
</dbReference>
<accession>A0A7X3H1A5</accession>
<proteinExistence type="predicted"/>
<protein>
    <submittedName>
        <fullName evidence="1">Uncharacterized protein</fullName>
    </submittedName>
</protein>
<dbReference type="RefSeq" id="WP_160418903.1">
    <property type="nucleotide sequence ID" value="NZ_WTKP01000006.1"/>
</dbReference>
<comment type="caution">
    <text evidence="1">The sequence shown here is derived from an EMBL/GenBank/DDBJ whole genome shotgun (WGS) entry which is preliminary data.</text>
</comment>